<dbReference type="EMBL" id="CP014525">
    <property type="protein sequence ID" value="AMW34027.1"/>
    <property type="molecule type" value="Genomic_DNA"/>
</dbReference>
<sequence length="103" mass="11975">MNALANAVRNKEPPWPWAYRQHRVRSLAPHCIELTRDKTRCIYFSVCLQLAERSCTRYPLALAPTFFPEGDGSLFVRMIMQKRSAIRWHTLYVPKETITPAAL</sequence>
<dbReference type="AlphaFoldDB" id="A0A143DBB6"/>
<evidence type="ECO:0000313" key="2">
    <source>
        <dbReference type="Proteomes" id="UP000076066"/>
    </source>
</evidence>
<protein>
    <submittedName>
        <fullName evidence="1">Uncharacterized protein</fullName>
    </submittedName>
</protein>
<reference evidence="1 2" key="1">
    <citation type="submission" date="2016-02" db="EMBL/GenBank/DDBJ databases">
        <title>Complete Genome of H5569, the type strain of the newly described species Haematospirillium jordaniae.</title>
        <authorList>
            <person name="Nicholson A.C."/>
            <person name="Humrighouse B.W."/>
            <person name="Loparov V."/>
            <person name="McQuiston J.R."/>
        </authorList>
    </citation>
    <scope>NUCLEOTIDE SEQUENCE [LARGE SCALE GENOMIC DNA]</scope>
    <source>
        <strain evidence="1 2">H5569</strain>
    </source>
</reference>
<accession>A0A143DBB6</accession>
<keyword evidence="2" id="KW-1185">Reference proteome</keyword>
<name>A0A143DBB6_9PROT</name>
<dbReference type="KEGG" id="hjo:AY555_01280"/>
<dbReference type="STRING" id="1549855.AY555_01280"/>
<dbReference type="Proteomes" id="UP000076066">
    <property type="component" value="Chromosome"/>
</dbReference>
<gene>
    <name evidence="1" type="ORF">AY555_01280</name>
</gene>
<evidence type="ECO:0000313" key="1">
    <source>
        <dbReference type="EMBL" id="AMW34027.1"/>
    </source>
</evidence>
<proteinExistence type="predicted"/>
<organism evidence="1 2">
    <name type="scientific">Haematospirillum jordaniae</name>
    <dbReference type="NCBI Taxonomy" id="1549855"/>
    <lineage>
        <taxon>Bacteria</taxon>
        <taxon>Pseudomonadati</taxon>
        <taxon>Pseudomonadota</taxon>
        <taxon>Alphaproteobacteria</taxon>
        <taxon>Rhodospirillales</taxon>
        <taxon>Novispirillaceae</taxon>
        <taxon>Haematospirillum</taxon>
    </lineage>
</organism>